<evidence type="ECO:0000313" key="2">
    <source>
        <dbReference type="Proteomes" id="UP000053989"/>
    </source>
</evidence>
<accession>A0A0C3DD75</accession>
<dbReference type="STRING" id="1036808.A0A0C3DD75"/>
<evidence type="ECO:0000313" key="1">
    <source>
        <dbReference type="EMBL" id="KIM58645.1"/>
    </source>
</evidence>
<dbReference type="HOGENOM" id="CLU_035918_8_1_1"/>
<dbReference type="InParanoid" id="A0A0C3DD75"/>
<name>A0A0C3DD75_9AGAM</name>
<gene>
    <name evidence="1" type="ORF">SCLCIDRAFT_27915</name>
</gene>
<reference evidence="2" key="2">
    <citation type="submission" date="2015-01" db="EMBL/GenBank/DDBJ databases">
        <title>Evolutionary Origins and Diversification of the Mycorrhizal Mutualists.</title>
        <authorList>
            <consortium name="DOE Joint Genome Institute"/>
            <consortium name="Mycorrhizal Genomics Consortium"/>
            <person name="Kohler A."/>
            <person name="Kuo A."/>
            <person name="Nagy L.G."/>
            <person name="Floudas D."/>
            <person name="Copeland A."/>
            <person name="Barry K.W."/>
            <person name="Cichocki N."/>
            <person name="Veneault-Fourrey C."/>
            <person name="LaButti K."/>
            <person name="Lindquist E.A."/>
            <person name="Lipzen A."/>
            <person name="Lundell T."/>
            <person name="Morin E."/>
            <person name="Murat C."/>
            <person name="Riley R."/>
            <person name="Ohm R."/>
            <person name="Sun H."/>
            <person name="Tunlid A."/>
            <person name="Henrissat B."/>
            <person name="Grigoriev I.V."/>
            <person name="Hibbett D.S."/>
            <person name="Martin F."/>
        </authorList>
    </citation>
    <scope>NUCLEOTIDE SEQUENCE [LARGE SCALE GENOMIC DNA]</scope>
    <source>
        <strain evidence="2">Foug A</strain>
    </source>
</reference>
<dbReference type="Pfam" id="PF20414">
    <property type="entry name" value="DUF6698"/>
    <property type="match status" value="1"/>
</dbReference>
<keyword evidence="2" id="KW-1185">Reference proteome</keyword>
<dbReference type="OrthoDB" id="2675119at2759"/>
<reference evidence="1 2" key="1">
    <citation type="submission" date="2014-04" db="EMBL/GenBank/DDBJ databases">
        <authorList>
            <consortium name="DOE Joint Genome Institute"/>
            <person name="Kuo A."/>
            <person name="Kohler A."/>
            <person name="Nagy L.G."/>
            <person name="Floudas D."/>
            <person name="Copeland A."/>
            <person name="Barry K.W."/>
            <person name="Cichocki N."/>
            <person name="Veneault-Fourrey C."/>
            <person name="LaButti K."/>
            <person name="Lindquist E.A."/>
            <person name="Lipzen A."/>
            <person name="Lundell T."/>
            <person name="Morin E."/>
            <person name="Murat C."/>
            <person name="Sun H."/>
            <person name="Tunlid A."/>
            <person name="Henrissat B."/>
            <person name="Grigoriev I.V."/>
            <person name="Hibbett D.S."/>
            <person name="Martin F."/>
            <person name="Nordberg H.P."/>
            <person name="Cantor M.N."/>
            <person name="Hua S.X."/>
        </authorList>
    </citation>
    <scope>NUCLEOTIDE SEQUENCE [LARGE SCALE GENOMIC DNA]</scope>
    <source>
        <strain evidence="1 2">Foug A</strain>
    </source>
</reference>
<protein>
    <submittedName>
        <fullName evidence="1">Uncharacterized protein</fullName>
    </submittedName>
</protein>
<dbReference type="InterPro" id="IPR046521">
    <property type="entry name" value="DUF6698"/>
</dbReference>
<organism evidence="1 2">
    <name type="scientific">Scleroderma citrinum Foug A</name>
    <dbReference type="NCBI Taxonomy" id="1036808"/>
    <lineage>
        <taxon>Eukaryota</taxon>
        <taxon>Fungi</taxon>
        <taxon>Dikarya</taxon>
        <taxon>Basidiomycota</taxon>
        <taxon>Agaricomycotina</taxon>
        <taxon>Agaricomycetes</taxon>
        <taxon>Agaricomycetidae</taxon>
        <taxon>Boletales</taxon>
        <taxon>Sclerodermatineae</taxon>
        <taxon>Sclerodermataceae</taxon>
        <taxon>Scleroderma</taxon>
    </lineage>
</organism>
<dbReference type="Proteomes" id="UP000053989">
    <property type="component" value="Unassembled WGS sequence"/>
</dbReference>
<proteinExistence type="predicted"/>
<sequence>MSSPVFLQTDTITDLEQFYNLLLELFKDPDEKQEVDELLVWWNRQIFPTYSTAQHTPMRNSALARIRERRAHIKTTINTLDAN</sequence>
<dbReference type="AlphaFoldDB" id="A0A0C3DD75"/>
<dbReference type="EMBL" id="KN822083">
    <property type="protein sequence ID" value="KIM58645.1"/>
    <property type="molecule type" value="Genomic_DNA"/>
</dbReference>